<dbReference type="RefSeq" id="WP_147845813.1">
    <property type="nucleotide sequence ID" value="NZ_VDUZ01000004.1"/>
</dbReference>
<dbReference type="EMBL" id="VDUZ01000004">
    <property type="protein sequence ID" value="TXL80398.1"/>
    <property type="molecule type" value="Genomic_DNA"/>
</dbReference>
<dbReference type="GO" id="GO:0046872">
    <property type="term" value="F:metal ion binding"/>
    <property type="evidence" value="ECO:0007669"/>
    <property type="project" value="UniProtKB-KW"/>
</dbReference>
<evidence type="ECO:0000313" key="4">
    <source>
        <dbReference type="Proteomes" id="UP000321638"/>
    </source>
</evidence>
<feature type="domain" description="HMA" evidence="2">
    <location>
        <begin position="1"/>
        <end position="63"/>
    </location>
</feature>
<keyword evidence="4" id="KW-1185">Reference proteome</keyword>
<dbReference type="PROSITE" id="PS01047">
    <property type="entry name" value="HMA_1"/>
    <property type="match status" value="1"/>
</dbReference>
<evidence type="ECO:0000259" key="2">
    <source>
        <dbReference type="PROSITE" id="PS50846"/>
    </source>
</evidence>
<dbReference type="InterPro" id="IPR017969">
    <property type="entry name" value="Heavy-metal-associated_CS"/>
</dbReference>
<dbReference type="InterPro" id="IPR036163">
    <property type="entry name" value="HMA_dom_sf"/>
</dbReference>
<name>A0A5C8PU80_9HYPH</name>
<organism evidence="3 4">
    <name type="scientific">Vineibacter terrae</name>
    <dbReference type="NCBI Taxonomy" id="2586908"/>
    <lineage>
        <taxon>Bacteria</taxon>
        <taxon>Pseudomonadati</taxon>
        <taxon>Pseudomonadota</taxon>
        <taxon>Alphaproteobacteria</taxon>
        <taxon>Hyphomicrobiales</taxon>
        <taxon>Vineibacter</taxon>
    </lineage>
</organism>
<evidence type="ECO:0000256" key="1">
    <source>
        <dbReference type="ARBA" id="ARBA00022723"/>
    </source>
</evidence>
<dbReference type="Gene3D" id="3.30.70.100">
    <property type="match status" value="1"/>
</dbReference>
<dbReference type="PROSITE" id="PS50846">
    <property type="entry name" value="HMA_2"/>
    <property type="match status" value="1"/>
</dbReference>
<proteinExistence type="predicted"/>
<sequence>MHRYAVPSMTCGHCAGTIERAVKGVDPQATVKINLAAKEVTIQSTADDARLAAAIRDAGYESQRLGT</sequence>
<accession>A0A5C8PU80</accession>
<dbReference type="OrthoDB" id="9801832at2"/>
<dbReference type="Pfam" id="PF00403">
    <property type="entry name" value="HMA"/>
    <property type="match status" value="1"/>
</dbReference>
<evidence type="ECO:0000313" key="3">
    <source>
        <dbReference type="EMBL" id="TXL80398.1"/>
    </source>
</evidence>
<comment type="caution">
    <text evidence="3">The sequence shown here is derived from an EMBL/GenBank/DDBJ whole genome shotgun (WGS) entry which is preliminary data.</text>
</comment>
<gene>
    <name evidence="3" type="ORF">FHP25_05045</name>
</gene>
<dbReference type="SUPFAM" id="SSF55008">
    <property type="entry name" value="HMA, heavy metal-associated domain"/>
    <property type="match status" value="1"/>
</dbReference>
<dbReference type="AlphaFoldDB" id="A0A5C8PU80"/>
<dbReference type="CDD" id="cd00371">
    <property type="entry name" value="HMA"/>
    <property type="match status" value="1"/>
</dbReference>
<reference evidence="3 4" key="1">
    <citation type="submission" date="2019-06" db="EMBL/GenBank/DDBJ databases">
        <title>New taxonomy in bacterial strain CC-CFT640, isolated from vineyard.</title>
        <authorList>
            <person name="Lin S.-Y."/>
            <person name="Tsai C.-F."/>
            <person name="Young C.-C."/>
        </authorList>
    </citation>
    <scope>NUCLEOTIDE SEQUENCE [LARGE SCALE GENOMIC DNA]</scope>
    <source>
        <strain evidence="3 4">CC-CFT640</strain>
    </source>
</reference>
<dbReference type="Proteomes" id="UP000321638">
    <property type="component" value="Unassembled WGS sequence"/>
</dbReference>
<protein>
    <submittedName>
        <fullName evidence="3">Heavy-metal-associated domain-containing protein</fullName>
    </submittedName>
</protein>
<dbReference type="InterPro" id="IPR006121">
    <property type="entry name" value="HMA_dom"/>
</dbReference>
<keyword evidence="1" id="KW-0479">Metal-binding</keyword>